<comment type="caution">
    <text evidence="2">The sequence shown here is derived from an EMBL/GenBank/DDBJ whole genome shotgun (WGS) entry which is preliminary data.</text>
</comment>
<feature type="transmembrane region" description="Helical" evidence="1">
    <location>
        <begin position="20"/>
        <end position="44"/>
    </location>
</feature>
<protein>
    <submittedName>
        <fullName evidence="2">Short-chain dehydrogenase</fullName>
    </submittedName>
</protein>
<organism evidence="2 3">
    <name type="scientific">Ruegeria profundi</name>
    <dbReference type="NCBI Taxonomy" id="1685378"/>
    <lineage>
        <taxon>Bacteria</taxon>
        <taxon>Pseudomonadati</taxon>
        <taxon>Pseudomonadota</taxon>
        <taxon>Alphaproteobacteria</taxon>
        <taxon>Rhodobacterales</taxon>
        <taxon>Roseobacteraceae</taxon>
        <taxon>Ruegeria</taxon>
    </lineage>
</organism>
<keyword evidence="1" id="KW-0472">Membrane</keyword>
<feature type="transmembrane region" description="Helical" evidence="1">
    <location>
        <begin position="223"/>
        <end position="240"/>
    </location>
</feature>
<reference evidence="3" key="1">
    <citation type="submission" date="2015-12" db="EMBL/GenBank/DDBJ databases">
        <authorList>
            <person name="Zhang G."/>
            <person name="Stingl U."/>
        </authorList>
    </citation>
    <scope>NUCLEOTIDE SEQUENCE [LARGE SCALE GENOMIC DNA]</scope>
    <source>
        <strain evidence="3">ZGT108</strain>
    </source>
</reference>
<dbReference type="AlphaFoldDB" id="A0A0X3U040"/>
<evidence type="ECO:0000313" key="2">
    <source>
        <dbReference type="EMBL" id="KUJ81423.1"/>
    </source>
</evidence>
<dbReference type="Pfam" id="PF05940">
    <property type="entry name" value="NnrS"/>
    <property type="match status" value="1"/>
</dbReference>
<keyword evidence="1" id="KW-0812">Transmembrane</keyword>
<feature type="transmembrane region" description="Helical" evidence="1">
    <location>
        <begin position="275"/>
        <end position="295"/>
    </location>
</feature>
<keyword evidence="3" id="KW-1185">Reference proteome</keyword>
<feature type="transmembrane region" description="Helical" evidence="1">
    <location>
        <begin position="341"/>
        <end position="359"/>
    </location>
</feature>
<feature type="transmembrane region" description="Helical" evidence="1">
    <location>
        <begin position="117"/>
        <end position="136"/>
    </location>
</feature>
<keyword evidence="1" id="KW-1133">Transmembrane helix</keyword>
<dbReference type="InterPro" id="IPR010266">
    <property type="entry name" value="NnrS"/>
</dbReference>
<dbReference type="RefSeq" id="WP_068334026.1">
    <property type="nucleotide sequence ID" value="NZ_LQBP01000002.1"/>
</dbReference>
<name>A0A0X3U040_9RHOB</name>
<feature type="transmembrane region" description="Helical" evidence="1">
    <location>
        <begin position="246"/>
        <end position="263"/>
    </location>
</feature>
<dbReference type="STRING" id="1685378.AVO44_04910"/>
<feature type="transmembrane region" description="Helical" evidence="1">
    <location>
        <begin position="64"/>
        <end position="84"/>
    </location>
</feature>
<evidence type="ECO:0000256" key="1">
    <source>
        <dbReference type="SAM" id="Phobius"/>
    </source>
</evidence>
<feature type="transmembrane region" description="Helical" evidence="1">
    <location>
        <begin position="365"/>
        <end position="384"/>
    </location>
</feature>
<dbReference type="OrthoDB" id="9770040at2"/>
<feature type="transmembrane region" description="Helical" evidence="1">
    <location>
        <begin position="310"/>
        <end position="329"/>
    </location>
</feature>
<sequence>MSQTSAEQMRAWKGPAPFSFGFRPFFLFAAVWAVVSMLLWLAALGGAVDLPTRFDSISWHAHEFLFGYLGAVLAGFLLTAVPNWTGRLPIVGLRLAGLFALWVIGRFAILFSATLPIWLAPIVDLSLSVVLGVVILREIVAGKNWRNLIVLALLAVFTLANAIFHYEALSGGYAAQGVGLRLGVATAIIMIAVIGGRIVPSFTRNWLVRQHNPARPAPPMQRFDKAVLLLSLIGLGLWTLRPFDLLTAIALVALGVLHFVRLIRWQGHQTFGEPLVWVLHASYLLIPLGALAIGVDRILGSPNTAGAQHLWMAGAIGTMTLSVMTRATLGHTGQELRANRMTVLVYLCIFGSVFTRLLTSVWPEMIHISGCLWLVAFAGFVWAYGPALMRPKTVDGA</sequence>
<gene>
    <name evidence="2" type="ORF">AVO44_04910</name>
</gene>
<feature type="transmembrane region" description="Helical" evidence="1">
    <location>
        <begin position="91"/>
        <end position="111"/>
    </location>
</feature>
<feature type="transmembrane region" description="Helical" evidence="1">
    <location>
        <begin position="148"/>
        <end position="166"/>
    </location>
</feature>
<accession>A0A0X3U040</accession>
<evidence type="ECO:0000313" key="3">
    <source>
        <dbReference type="Proteomes" id="UP000053690"/>
    </source>
</evidence>
<dbReference type="Proteomes" id="UP000053690">
    <property type="component" value="Unassembled WGS sequence"/>
</dbReference>
<proteinExistence type="predicted"/>
<feature type="transmembrane region" description="Helical" evidence="1">
    <location>
        <begin position="178"/>
        <end position="202"/>
    </location>
</feature>
<dbReference type="EMBL" id="LQBP01000002">
    <property type="protein sequence ID" value="KUJ81423.1"/>
    <property type="molecule type" value="Genomic_DNA"/>
</dbReference>